<evidence type="ECO:0000256" key="1">
    <source>
        <dbReference type="SAM" id="MobiDB-lite"/>
    </source>
</evidence>
<sequence>RLNDGTAGAKRTTPFKEPTSAPGSTGKSLNDVMGIAPIINTSGATPAEVLSGKVFWGLVSGNWGLETGIATAGANVTGTDGNLVITITDGLYSGSKTATASDTDLIATNIKSTVDIFGVTGSVVEATGNATAADVLSGKTFSNSSGAGTNGSMADKEGDNASTAQVATAGVNKLTAPTGFYDGDDTVTATDAEIVGLDTGLTAENLKKDVDIFGVIGTYEGGPTCSGTLNGTRWCDNGNGTVMDMTTGLIWLKKADWGGQKQWDGNSHDNAHVRAGILKDGATDAELSDGSVVGVWRLPTKTELVGITTGTDPVSSGNMRAFSGVQAVYYWSSTTFTNFAGNAWLVNLDDGYVSYDVKVYTYYIWPVRGGQ</sequence>
<protein>
    <submittedName>
        <fullName evidence="3">DUF1566 domain-containing protein</fullName>
    </submittedName>
</protein>
<dbReference type="Proteomes" id="UP001171945">
    <property type="component" value="Unassembled WGS sequence"/>
</dbReference>
<proteinExistence type="predicted"/>
<dbReference type="InterPro" id="IPR011460">
    <property type="entry name" value="Lcl_C"/>
</dbReference>
<evidence type="ECO:0000259" key="2">
    <source>
        <dbReference type="Pfam" id="PF07603"/>
    </source>
</evidence>
<dbReference type="Pfam" id="PF07603">
    <property type="entry name" value="Lcl_C"/>
    <property type="match status" value="1"/>
</dbReference>
<evidence type="ECO:0000313" key="4">
    <source>
        <dbReference type="Proteomes" id="UP001171945"/>
    </source>
</evidence>
<name>A0ABT7VUU4_9GAMM</name>
<feature type="domain" description="Lcl C-terminal" evidence="2">
    <location>
        <begin position="240"/>
        <end position="368"/>
    </location>
</feature>
<gene>
    <name evidence="3" type="ORF">QUF54_08280</name>
</gene>
<evidence type="ECO:0000313" key="3">
    <source>
        <dbReference type="EMBL" id="MDM8563336.1"/>
    </source>
</evidence>
<feature type="region of interest" description="Disordered" evidence="1">
    <location>
        <begin position="1"/>
        <end position="27"/>
    </location>
</feature>
<accession>A0ABT7VUU4</accession>
<dbReference type="EMBL" id="JAUCGM010000583">
    <property type="protein sequence ID" value="MDM8563336.1"/>
    <property type="molecule type" value="Genomic_DNA"/>
</dbReference>
<feature type="non-terminal residue" evidence="3">
    <location>
        <position position="1"/>
    </location>
</feature>
<reference evidence="3" key="1">
    <citation type="submission" date="2023-06" db="EMBL/GenBank/DDBJ databases">
        <title>Uncultivated large filamentous bacteria from sulfidic sediments reveal new species and different genomic features in energy metabolism and defense.</title>
        <authorList>
            <person name="Fonseca A."/>
        </authorList>
    </citation>
    <scope>NUCLEOTIDE SEQUENCE</scope>
    <source>
        <strain evidence="3">HSG4</strain>
    </source>
</reference>
<organism evidence="3 4">
    <name type="scientific">Candidatus Marithioploca araucensis</name>
    <dbReference type="NCBI Taxonomy" id="70273"/>
    <lineage>
        <taxon>Bacteria</taxon>
        <taxon>Pseudomonadati</taxon>
        <taxon>Pseudomonadota</taxon>
        <taxon>Gammaproteobacteria</taxon>
        <taxon>Thiotrichales</taxon>
        <taxon>Thiotrichaceae</taxon>
        <taxon>Candidatus Marithioploca</taxon>
    </lineage>
</organism>
<comment type="caution">
    <text evidence="3">The sequence shown here is derived from an EMBL/GenBank/DDBJ whole genome shotgun (WGS) entry which is preliminary data.</text>
</comment>
<keyword evidence="4" id="KW-1185">Reference proteome</keyword>